<feature type="signal peptide" evidence="1">
    <location>
        <begin position="1"/>
        <end position="23"/>
    </location>
</feature>
<protein>
    <submittedName>
        <fullName evidence="2">Cell surface immobilization antigen</fullName>
    </submittedName>
</protein>
<dbReference type="InParanoid" id="W7WX13"/>
<dbReference type="KEGG" id="tet:TTHERM_000329909"/>
<keyword evidence="3" id="KW-1185">Reference proteome</keyword>
<name>W7WX13_TETTS</name>
<keyword evidence="1" id="KW-0732">Signal</keyword>
<evidence type="ECO:0000313" key="2">
    <source>
        <dbReference type="EMBL" id="EWS71330.1"/>
    </source>
</evidence>
<organism evidence="2 3">
    <name type="scientific">Tetrahymena thermophila (strain SB210)</name>
    <dbReference type="NCBI Taxonomy" id="312017"/>
    <lineage>
        <taxon>Eukaryota</taxon>
        <taxon>Sar</taxon>
        <taxon>Alveolata</taxon>
        <taxon>Ciliophora</taxon>
        <taxon>Intramacronucleata</taxon>
        <taxon>Oligohymenophorea</taxon>
        <taxon>Hymenostomatida</taxon>
        <taxon>Tetrahymenina</taxon>
        <taxon>Tetrahymenidae</taxon>
        <taxon>Tetrahymena</taxon>
    </lineage>
</organism>
<dbReference type="GeneID" id="24438472"/>
<dbReference type="Proteomes" id="UP000009168">
    <property type="component" value="Unassembled WGS sequence"/>
</dbReference>
<proteinExistence type="predicted"/>
<accession>W7WX13</accession>
<sequence>MFISKSSSKVAFILLVVFCFVKGQGSGSGAVVGGTSIYCTTGGFCTDANCGSSGIVANNWQSLVGSTTDCVIADCTQLVQNVSNNSCYSCNYGISANIYASADKTQCVTFKKSNSQILFVCLFVLITFLL</sequence>
<dbReference type="EMBL" id="GG662299">
    <property type="protein sequence ID" value="EWS71330.1"/>
    <property type="molecule type" value="Genomic_DNA"/>
</dbReference>
<dbReference type="AlphaFoldDB" id="W7WX13"/>
<reference evidence="3" key="1">
    <citation type="journal article" date="2006" name="PLoS Biol.">
        <title>Macronuclear genome sequence of the ciliate Tetrahymena thermophila, a model eukaryote.</title>
        <authorList>
            <person name="Eisen J.A."/>
            <person name="Coyne R.S."/>
            <person name="Wu M."/>
            <person name="Wu D."/>
            <person name="Thiagarajan M."/>
            <person name="Wortman J.R."/>
            <person name="Badger J.H."/>
            <person name="Ren Q."/>
            <person name="Amedeo P."/>
            <person name="Jones K.M."/>
            <person name="Tallon L.J."/>
            <person name="Delcher A.L."/>
            <person name="Salzberg S.L."/>
            <person name="Silva J.C."/>
            <person name="Haas B.J."/>
            <person name="Majoros W.H."/>
            <person name="Farzad M."/>
            <person name="Carlton J.M."/>
            <person name="Smith R.K. Jr."/>
            <person name="Garg J."/>
            <person name="Pearlman R.E."/>
            <person name="Karrer K.M."/>
            <person name="Sun L."/>
            <person name="Manning G."/>
            <person name="Elde N.C."/>
            <person name="Turkewitz A.P."/>
            <person name="Asai D.J."/>
            <person name="Wilkes D.E."/>
            <person name="Wang Y."/>
            <person name="Cai H."/>
            <person name="Collins K."/>
            <person name="Stewart B.A."/>
            <person name="Lee S.R."/>
            <person name="Wilamowska K."/>
            <person name="Weinberg Z."/>
            <person name="Ruzzo W.L."/>
            <person name="Wloga D."/>
            <person name="Gaertig J."/>
            <person name="Frankel J."/>
            <person name="Tsao C.-C."/>
            <person name="Gorovsky M.A."/>
            <person name="Keeling P.J."/>
            <person name="Waller R.F."/>
            <person name="Patron N.J."/>
            <person name="Cherry J.M."/>
            <person name="Stover N.A."/>
            <person name="Krieger C.J."/>
            <person name="del Toro C."/>
            <person name="Ryder H.F."/>
            <person name="Williamson S.C."/>
            <person name="Barbeau R.A."/>
            <person name="Hamilton E.P."/>
            <person name="Orias E."/>
        </authorList>
    </citation>
    <scope>NUCLEOTIDE SEQUENCE [LARGE SCALE GENOMIC DNA]</scope>
    <source>
        <strain evidence="3">SB210</strain>
    </source>
</reference>
<dbReference type="RefSeq" id="XP_012656148.1">
    <property type="nucleotide sequence ID" value="XM_012800694.1"/>
</dbReference>
<evidence type="ECO:0000256" key="1">
    <source>
        <dbReference type="SAM" id="SignalP"/>
    </source>
</evidence>
<evidence type="ECO:0000313" key="3">
    <source>
        <dbReference type="Proteomes" id="UP000009168"/>
    </source>
</evidence>
<feature type="chain" id="PRO_5004903056" evidence="1">
    <location>
        <begin position="24"/>
        <end position="130"/>
    </location>
</feature>
<gene>
    <name evidence="2" type="ORF">TTHERM_000329909</name>
</gene>